<evidence type="ECO:0000313" key="3">
    <source>
        <dbReference type="EMBL" id="PQP19714.1"/>
    </source>
</evidence>
<evidence type="ECO:0000259" key="1">
    <source>
        <dbReference type="Pfam" id="PF09636"/>
    </source>
</evidence>
<dbReference type="EMBL" id="PUIQ01000009">
    <property type="protein sequence ID" value="PQP19714.1"/>
    <property type="molecule type" value="Genomic_DNA"/>
</dbReference>
<evidence type="ECO:0008006" key="5">
    <source>
        <dbReference type="Google" id="ProtNLM"/>
    </source>
</evidence>
<name>A0A2S8IY36_BURCE</name>
<dbReference type="Proteomes" id="UP000238206">
    <property type="component" value="Unassembled WGS sequence"/>
</dbReference>
<dbReference type="AlphaFoldDB" id="A0A2S8IY36"/>
<dbReference type="Pfam" id="PF16778">
    <property type="entry name" value="Phage_tail_APC"/>
    <property type="match status" value="1"/>
</dbReference>
<comment type="caution">
    <text evidence="3">The sequence shown here is derived from an EMBL/GenBank/DDBJ whole genome shotgun (WGS) entry which is preliminary data.</text>
</comment>
<organism evidence="3 4">
    <name type="scientific">Burkholderia cepacia</name>
    <name type="common">Pseudomonas cepacia</name>
    <dbReference type="NCBI Taxonomy" id="292"/>
    <lineage>
        <taxon>Bacteria</taxon>
        <taxon>Pseudomonadati</taxon>
        <taxon>Pseudomonadota</taxon>
        <taxon>Betaproteobacteria</taxon>
        <taxon>Burkholderiales</taxon>
        <taxon>Burkholderiaceae</taxon>
        <taxon>Burkholderia</taxon>
        <taxon>Burkholderia cepacia complex</taxon>
    </lineage>
</organism>
<gene>
    <name evidence="3" type="ORF">C5615_09755</name>
</gene>
<dbReference type="InterPro" id="IPR031893">
    <property type="entry name" value="Phage_tail_APC"/>
</dbReference>
<protein>
    <recommendedName>
        <fullName evidence="5">Phage tail protein</fullName>
    </recommendedName>
</protein>
<dbReference type="InterPro" id="IPR019094">
    <property type="entry name" value="Phage_SP-beta_YorD"/>
</dbReference>
<reference evidence="3 4" key="1">
    <citation type="submission" date="2018-02" db="EMBL/GenBank/DDBJ databases">
        <title>Draft genome sequencing of Burkholderia cepacia Y14-15.</title>
        <authorList>
            <person name="Zheng B.-X."/>
        </authorList>
    </citation>
    <scope>NUCLEOTIDE SEQUENCE [LARGE SCALE GENOMIC DNA]</scope>
    <source>
        <strain evidence="3 4">Y14-15</strain>
    </source>
</reference>
<sequence length="154" mass="17539">MIDFSGFTHDHMVIALQMMFPNLVSGRDYRCFHQLDAEGNQVGLPMIGIWRSNELRCPSDEEVHAFFEANEEAIRAKHIRMFRDMELFATDGKANAPADAPPRVRELSAQWQSFRQSLRDVPEQEGFPFNVEWPDSPHVAQMTGVMSIAEGTAQ</sequence>
<dbReference type="RefSeq" id="WP_105390515.1">
    <property type="nucleotide sequence ID" value="NZ_PUIQ01000009.1"/>
</dbReference>
<accession>A0A2S8IY36</accession>
<evidence type="ECO:0000259" key="2">
    <source>
        <dbReference type="Pfam" id="PF16778"/>
    </source>
</evidence>
<evidence type="ECO:0000313" key="4">
    <source>
        <dbReference type="Proteomes" id="UP000238206"/>
    </source>
</evidence>
<feature type="domain" description="Phage tail assembly chaperone-like" evidence="2">
    <location>
        <begin position="77"/>
        <end position="137"/>
    </location>
</feature>
<dbReference type="Pfam" id="PF09636">
    <property type="entry name" value="XkdW"/>
    <property type="match status" value="1"/>
</dbReference>
<feature type="domain" description="Bacteriophage SP-beta YorD" evidence="1">
    <location>
        <begin position="15"/>
        <end position="73"/>
    </location>
</feature>
<proteinExistence type="predicted"/>